<dbReference type="AlphaFoldDB" id="A0A8J3KQ56"/>
<keyword evidence="2" id="KW-0805">Transcription regulation</keyword>
<dbReference type="InterPro" id="IPR051677">
    <property type="entry name" value="AfsR-DnrI-RedD_regulator"/>
</dbReference>
<comment type="similarity">
    <text evidence="1">Belongs to the AfsR/DnrI/RedD regulatory family.</text>
</comment>
<dbReference type="SUPFAM" id="SSF52540">
    <property type="entry name" value="P-loop containing nucleoside triphosphate hydrolases"/>
    <property type="match status" value="1"/>
</dbReference>
<evidence type="ECO:0000313" key="7">
    <source>
        <dbReference type="EMBL" id="GIG01161.1"/>
    </source>
</evidence>
<accession>A0A8J3KQ56</accession>
<dbReference type="PANTHER" id="PTHR35807:SF1">
    <property type="entry name" value="TRANSCRIPTIONAL REGULATOR REDD"/>
    <property type="match status" value="1"/>
</dbReference>
<proteinExistence type="inferred from homology"/>
<dbReference type="InterPro" id="IPR016032">
    <property type="entry name" value="Sig_transdc_resp-reg_C-effctor"/>
</dbReference>
<dbReference type="Pfam" id="PF00931">
    <property type="entry name" value="NB-ARC"/>
    <property type="match status" value="1"/>
</dbReference>
<feature type="domain" description="OmpR/PhoB-type" evidence="6">
    <location>
        <begin position="11"/>
        <end position="116"/>
    </location>
</feature>
<dbReference type="Gene3D" id="3.40.50.300">
    <property type="entry name" value="P-loop containing nucleotide triphosphate hydrolases"/>
    <property type="match status" value="1"/>
</dbReference>
<dbReference type="CDD" id="cd15831">
    <property type="entry name" value="BTAD"/>
    <property type="match status" value="1"/>
</dbReference>
<dbReference type="RefSeq" id="WP_239165738.1">
    <property type="nucleotide sequence ID" value="NZ_BONH01000035.1"/>
</dbReference>
<dbReference type="Pfam" id="PF13374">
    <property type="entry name" value="TPR_10"/>
    <property type="match status" value="1"/>
</dbReference>
<dbReference type="PROSITE" id="PS51755">
    <property type="entry name" value="OMPR_PHOB"/>
    <property type="match status" value="1"/>
</dbReference>
<dbReference type="InterPro" id="IPR001867">
    <property type="entry name" value="OmpR/PhoB-type_DNA-bd"/>
</dbReference>
<dbReference type="SUPFAM" id="SSF46894">
    <property type="entry name" value="C-terminal effector domain of the bipartite response regulators"/>
    <property type="match status" value="1"/>
</dbReference>
<dbReference type="Gene3D" id="1.10.10.10">
    <property type="entry name" value="Winged helix-like DNA-binding domain superfamily/Winged helix DNA-binding domain"/>
    <property type="match status" value="1"/>
</dbReference>
<evidence type="ECO:0000256" key="4">
    <source>
        <dbReference type="ARBA" id="ARBA00023163"/>
    </source>
</evidence>
<dbReference type="InterPro" id="IPR019734">
    <property type="entry name" value="TPR_rpt"/>
</dbReference>
<keyword evidence="8" id="KW-1185">Reference proteome</keyword>
<protein>
    <submittedName>
        <fullName evidence="7">SARP family transcriptional regulator</fullName>
    </submittedName>
</protein>
<evidence type="ECO:0000313" key="8">
    <source>
        <dbReference type="Proteomes" id="UP000659904"/>
    </source>
</evidence>
<dbReference type="SUPFAM" id="SSF48452">
    <property type="entry name" value="TPR-like"/>
    <property type="match status" value="2"/>
</dbReference>
<dbReference type="InterPro" id="IPR005158">
    <property type="entry name" value="BTAD"/>
</dbReference>
<dbReference type="GO" id="GO:0000160">
    <property type="term" value="P:phosphorelay signal transduction system"/>
    <property type="evidence" value="ECO:0007669"/>
    <property type="project" value="InterPro"/>
</dbReference>
<evidence type="ECO:0000256" key="1">
    <source>
        <dbReference type="ARBA" id="ARBA00005820"/>
    </source>
</evidence>
<keyword evidence="3 5" id="KW-0238">DNA-binding</keyword>
<evidence type="ECO:0000256" key="2">
    <source>
        <dbReference type="ARBA" id="ARBA00023015"/>
    </source>
</evidence>
<dbReference type="InterPro" id="IPR036388">
    <property type="entry name" value="WH-like_DNA-bd_sf"/>
</dbReference>
<dbReference type="GO" id="GO:0006355">
    <property type="term" value="P:regulation of DNA-templated transcription"/>
    <property type="evidence" value="ECO:0007669"/>
    <property type="project" value="InterPro"/>
</dbReference>
<dbReference type="GO" id="GO:0043531">
    <property type="term" value="F:ADP binding"/>
    <property type="evidence" value="ECO:0007669"/>
    <property type="project" value="InterPro"/>
</dbReference>
<evidence type="ECO:0000259" key="6">
    <source>
        <dbReference type="PROSITE" id="PS51755"/>
    </source>
</evidence>
<dbReference type="PANTHER" id="PTHR35807">
    <property type="entry name" value="TRANSCRIPTIONAL REGULATOR REDD-RELATED"/>
    <property type="match status" value="1"/>
</dbReference>
<dbReference type="InterPro" id="IPR011990">
    <property type="entry name" value="TPR-like_helical_dom_sf"/>
</dbReference>
<name>A0A8J3KQ56_9ACTN</name>
<dbReference type="GO" id="GO:0003677">
    <property type="term" value="F:DNA binding"/>
    <property type="evidence" value="ECO:0007669"/>
    <property type="project" value="UniProtKB-UniRule"/>
</dbReference>
<evidence type="ECO:0000256" key="3">
    <source>
        <dbReference type="ARBA" id="ARBA00023125"/>
    </source>
</evidence>
<dbReference type="EMBL" id="BONH01000035">
    <property type="protein sequence ID" value="GIG01161.1"/>
    <property type="molecule type" value="Genomic_DNA"/>
</dbReference>
<feature type="DNA-binding region" description="OmpR/PhoB-type" evidence="5">
    <location>
        <begin position="11"/>
        <end position="116"/>
    </location>
</feature>
<dbReference type="Pfam" id="PF03704">
    <property type="entry name" value="BTAD"/>
    <property type="match status" value="1"/>
</dbReference>
<dbReference type="SMART" id="SM00862">
    <property type="entry name" value="Trans_reg_C"/>
    <property type="match status" value="1"/>
</dbReference>
<dbReference type="SMART" id="SM01043">
    <property type="entry name" value="BTAD"/>
    <property type="match status" value="1"/>
</dbReference>
<dbReference type="SMART" id="SM00028">
    <property type="entry name" value="TPR"/>
    <property type="match status" value="5"/>
</dbReference>
<keyword evidence="4" id="KW-0804">Transcription</keyword>
<dbReference type="InterPro" id="IPR027417">
    <property type="entry name" value="P-loop_NTPase"/>
</dbReference>
<sequence>MTAAARYPAGAAGPGHPDTVRLQVMGPLRAWRGGAELDVGPRQQRCLLALLLARVGEPLGMTDLVTSLWGDQSPASAVNVIHKYIGALRRLLEPGLAPRTTGSYLVRTGNGYRFTAGPDSLDVVAFRDHVSAARASSDQGRAQEALSHYLEALRLCRGTAGESLADSPAATAIFAGVDGEFFEAVVAAAGFAIRLHEPARVLSPLRLAAEMDPFNELVHAELVTALAASGQQAEALAVYRTIRDRLVDELGIDPGYALQEAHRQVLAQSAAPPVEQAPRTVPEAAPGTPPLVRVVRPAQLPPELSLFVGRTAELAALGELAADHGDGARSGPPVVAIDGMGGVGKSTLATHFAHRIADRFTDGQLYLDLLGDQNEHDSLQPGDTLRSLLFALGVTAAHLPDTFDARLGKYRSLTAGKRMLVLLDNVRDSAQVRPLLPNSHASLVLVTSRRPLLGLAAFDGAHLMRLHVPDRSSAQQLLQLRLPGPGHRTAEHGALLDEIIELCGRLPLALAVLAARLTARPMLSLASVAADLRDGARRLEALSGGVGTPDPRTAFSWSYQQLSPGAARLFRLLSESLCSGITAEACASLSGLGLASTRAELAELTEAALVTEQEEDRYTSHMLVKAYAQELFQDTETPAERRDAISRLLQYYLHSSHHAQVVLAPHRLPVALPPAMPGVVPTRPTTYEQASAWFAAEREALVDAVRRAAEPDCGIVPWQLAVTMQQYLQWAGYFQDWEGVMRLALQAARDSGDEIGEAHVLRGLAVARWSLRDNDEALTLLTAALEIFDKHAMPLEQALVHTNLHWVYEAFGRDEEALAQSQQALVLYRALNDHLGVTFSLMANGRSLARLGRLEESAELLEQALVLHEQIRGRHGATWDATSVAAEAETRMAIASNLAQLGRPDEAAAQLELSARMSQQISQRPNQFEALRRLTELLAAEGDTAGADSAFSRARTVLAEFPGGGPEHLRARLVALADTLARTESENREKSPSARRG</sequence>
<reference evidence="7 8" key="1">
    <citation type="submission" date="2021-01" db="EMBL/GenBank/DDBJ databases">
        <title>Whole genome shotgun sequence of Catellatospora citrea NBRC 14495.</title>
        <authorList>
            <person name="Komaki H."/>
            <person name="Tamura T."/>
        </authorList>
    </citation>
    <scope>NUCLEOTIDE SEQUENCE [LARGE SCALE GENOMIC DNA]</scope>
    <source>
        <strain evidence="7 8">NBRC 14495</strain>
    </source>
</reference>
<dbReference type="Proteomes" id="UP000659904">
    <property type="component" value="Unassembled WGS sequence"/>
</dbReference>
<comment type="caution">
    <text evidence="7">The sequence shown here is derived from an EMBL/GenBank/DDBJ whole genome shotgun (WGS) entry which is preliminary data.</text>
</comment>
<dbReference type="PRINTS" id="PR00364">
    <property type="entry name" value="DISEASERSIST"/>
</dbReference>
<organism evidence="7 8">
    <name type="scientific">Catellatospora citrea</name>
    <dbReference type="NCBI Taxonomy" id="53366"/>
    <lineage>
        <taxon>Bacteria</taxon>
        <taxon>Bacillati</taxon>
        <taxon>Actinomycetota</taxon>
        <taxon>Actinomycetes</taxon>
        <taxon>Micromonosporales</taxon>
        <taxon>Micromonosporaceae</taxon>
        <taxon>Catellatospora</taxon>
    </lineage>
</organism>
<evidence type="ECO:0000256" key="5">
    <source>
        <dbReference type="PROSITE-ProRule" id="PRU01091"/>
    </source>
</evidence>
<gene>
    <name evidence="7" type="ORF">Cci01nite_62540</name>
</gene>
<dbReference type="InterPro" id="IPR002182">
    <property type="entry name" value="NB-ARC"/>
</dbReference>
<dbReference type="Gene3D" id="1.25.40.10">
    <property type="entry name" value="Tetratricopeptide repeat domain"/>
    <property type="match status" value="2"/>
</dbReference>